<feature type="region of interest" description="Disordered" evidence="1">
    <location>
        <begin position="46"/>
        <end position="77"/>
    </location>
</feature>
<dbReference type="AlphaFoldDB" id="A0AAV7RJJ7"/>
<evidence type="ECO:0000256" key="1">
    <source>
        <dbReference type="SAM" id="MobiDB-lite"/>
    </source>
</evidence>
<organism evidence="2 3">
    <name type="scientific">Pleurodeles waltl</name>
    <name type="common">Iberian ribbed newt</name>
    <dbReference type="NCBI Taxonomy" id="8319"/>
    <lineage>
        <taxon>Eukaryota</taxon>
        <taxon>Metazoa</taxon>
        <taxon>Chordata</taxon>
        <taxon>Craniata</taxon>
        <taxon>Vertebrata</taxon>
        <taxon>Euteleostomi</taxon>
        <taxon>Amphibia</taxon>
        <taxon>Batrachia</taxon>
        <taxon>Caudata</taxon>
        <taxon>Salamandroidea</taxon>
        <taxon>Salamandridae</taxon>
        <taxon>Pleurodelinae</taxon>
        <taxon>Pleurodeles</taxon>
    </lineage>
</organism>
<name>A0AAV7RJJ7_PLEWA</name>
<sequence length="77" mass="8495">MTVTGRTGPTRTMSRLVLTLPGLTRICLWGQPILQARDTLCGNLKGQKARSRSWKGERRRIGAESGGKTLRTNPEDS</sequence>
<dbReference type="EMBL" id="JANPWB010000009">
    <property type="protein sequence ID" value="KAJ1152168.1"/>
    <property type="molecule type" value="Genomic_DNA"/>
</dbReference>
<evidence type="ECO:0000313" key="2">
    <source>
        <dbReference type="EMBL" id="KAJ1152168.1"/>
    </source>
</evidence>
<keyword evidence="3" id="KW-1185">Reference proteome</keyword>
<evidence type="ECO:0000313" key="3">
    <source>
        <dbReference type="Proteomes" id="UP001066276"/>
    </source>
</evidence>
<reference evidence="2" key="1">
    <citation type="journal article" date="2022" name="bioRxiv">
        <title>Sequencing and chromosome-scale assembly of the giantPleurodeles waltlgenome.</title>
        <authorList>
            <person name="Brown T."/>
            <person name="Elewa A."/>
            <person name="Iarovenko S."/>
            <person name="Subramanian E."/>
            <person name="Araus A.J."/>
            <person name="Petzold A."/>
            <person name="Susuki M."/>
            <person name="Suzuki K.-i.T."/>
            <person name="Hayashi T."/>
            <person name="Toyoda A."/>
            <person name="Oliveira C."/>
            <person name="Osipova E."/>
            <person name="Leigh N.D."/>
            <person name="Simon A."/>
            <person name="Yun M.H."/>
        </authorList>
    </citation>
    <scope>NUCLEOTIDE SEQUENCE</scope>
    <source>
        <strain evidence="2">20211129_DDA</strain>
        <tissue evidence="2">Liver</tissue>
    </source>
</reference>
<dbReference type="Proteomes" id="UP001066276">
    <property type="component" value="Chromosome 5"/>
</dbReference>
<accession>A0AAV7RJJ7</accession>
<gene>
    <name evidence="2" type="ORF">NDU88_004945</name>
</gene>
<protein>
    <submittedName>
        <fullName evidence="2">Uncharacterized protein</fullName>
    </submittedName>
</protein>
<comment type="caution">
    <text evidence="2">The sequence shown here is derived from an EMBL/GenBank/DDBJ whole genome shotgun (WGS) entry which is preliminary data.</text>
</comment>
<proteinExistence type="predicted"/>